<dbReference type="EMBL" id="MK620899">
    <property type="protein sequence ID" value="QBZ72718.1"/>
    <property type="molecule type" value="Genomic_DNA"/>
</dbReference>
<reference evidence="2 3" key="1">
    <citation type="submission" date="2019-03" db="EMBL/GenBank/DDBJ databases">
        <authorList>
            <person name="Douthitt C."/>
            <person name="D'Elia T."/>
            <person name="Bockoras C."/>
            <person name="Boss C."/>
            <person name="Clemons M."/>
            <person name="Green W."/>
            <person name="Harel H."/>
            <person name="Larralde J."/>
            <person name="Lopez M."/>
            <person name="Magana D."/>
            <person name="Miguel M."/>
            <person name="Muschweck L."/>
            <person name="Olivos K."/>
            <person name="Racette D."/>
            <person name="Reynolds M."/>
            <person name="Ru Y."/>
            <person name="Santana M."/>
            <person name="Simon R."/>
            <person name="Smotrilla K."/>
            <person name="Sufficool B."/>
            <person name="Tamayo B."/>
            <person name="Tirado E."/>
            <person name="Vajanyi M."/>
            <person name="Weger M."/>
            <person name="Wehr A."/>
            <person name="Whitaker K."/>
            <person name="Garlena R.A."/>
            <person name="Russell D.A."/>
            <person name="Pope W.H."/>
            <person name="Jacobs-Sera D."/>
            <person name="Hatfull G.F."/>
        </authorList>
    </citation>
    <scope>NUCLEOTIDE SEQUENCE [LARGE SCALE GENOMIC DNA]</scope>
</reference>
<keyword evidence="1" id="KW-1133">Transmembrane helix</keyword>
<keyword evidence="1" id="KW-0812">Transmembrane</keyword>
<accession>A0A4D6E257</accession>
<keyword evidence="3" id="KW-1185">Reference proteome</keyword>
<dbReference type="RefSeq" id="YP_009821483.1">
    <property type="nucleotide sequence ID" value="NC_048176.1"/>
</dbReference>
<protein>
    <submittedName>
        <fullName evidence="2">Membrane protein</fullName>
    </submittedName>
</protein>
<feature type="transmembrane region" description="Helical" evidence="1">
    <location>
        <begin position="86"/>
        <end position="104"/>
    </location>
</feature>
<sequence length="145" mass="16452">MNIDQARRKVEAAEEFIHGSTLVLSLFQIVYGLILIFKGTGLWTADIYRVAASVPGAPTSWGIVSVLLGVMLYITQRKKYYRLIKWTCRGSAVWAMWLAIAFTISGFTTEDQEYDWTSATPLAVYSTFALLFILRERLARAWETS</sequence>
<proteinExistence type="predicted"/>
<dbReference type="GeneID" id="55012935"/>
<name>A0A4D6E257_9CAUD</name>
<dbReference type="KEGG" id="vg:55012935"/>
<dbReference type="Proteomes" id="UP000297070">
    <property type="component" value="Segment"/>
</dbReference>
<evidence type="ECO:0000313" key="2">
    <source>
        <dbReference type="EMBL" id="QBZ72718.1"/>
    </source>
</evidence>
<feature type="transmembrane region" description="Helical" evidence="1">
    <location>
        <begin position="16"/>
        <end position="37"/>
    </location>
</feature>
<organism evidence="2 3">
    <name type="scientific">Gordonia phage GodonK</name>
    <dbReference type="NCBI Taxonomy" id="2562192"/>
    <lineage>
        <taxon>Viruses</taxon>
        <taxon>Duplodnaviria</taxon>
        <taxon>Heunggongvirae</taxon>
        <taxon>Uroviricota</taxon>
        <taxon>Caudoviricetes</taxon>
        <taxon>Godonkavirus</taxon>
        <taxon>Godonkavirus godonK</taxon>
    </lineage>
</organism>
<gene>
    <name evidence="2" type="primary">99</name>
    <name evidence="2" type="ORF">SEA_GODONK_99</name>
</gene>
<evidence type="ECO:0000256" key="1">
    <source>
        <dbReference type="SAM" id="Phobius"/>
    </source>
</evidence>
<keyword evidence="1" id="KW-0472">Membrane</keyword>
<feature type="transmembrane region" description="Helical" evidence="1">
    <location>
        <begin position="116"/>
        <end position="134"/>
    </location>
</feature>
<evidence type="ECO:0000313" key="3">
    <source>
        <dbReference type="Proteomes" id="UP000297070"/>
    </source>
</evidence>
<feature type="transmembrane region" description="Helical" evidence="1">
    <location>
        <begin position="57"/>
        <end position="74"/>
    </location>
</feature>